<keyword evidence="1" id="KW-0732">Signal</keyword>
<name>A0A7H0VID9_9FLAO</name>
<evidence type="ECO:0000256" key="1">
    <source>
        <dbReference type="SAM" id="SignalP"/>
    </source>
</evidence>
<evidence type="ECO:0000313" key="2">
    <source>
        <dbReference type="EMBL" id="QNR25487.1"/>
    </source>
</evidence>
<dbReference type="KEGG" id="chyd:H4K34_06505"/>
<dbReference type="AlphaFoldDB" id="A0A7H0VID9"/>
<keyword evidence="3" id="KW-1185">Reference proteome</keyword>
<gene>
    <name evidence="2" type="ORF">H4K34_06505</name>
</gene>
<dbReference type="EMBL" id="CP060139">
    <property type="protein sequence ID" value="QNR25487.1"/>
    <property type="molecule type" value="Genomic_DNA"/>
</dbReference>
<reference evidence="2 3" key="1">
    <citation type="submission" date="2020-08" db="EMBL/GenBank/DDBJ databases">
        <title>Croceimicrobium hydrocarbonivorans gen. nov., sp. nov., a novel marine bacterium isolated from a bacterial consortium that degrades polyethylene terephthalate.</title>
        <authorList>
            <person name="Liu R."/>
        </authorList>
    </citation>
    <scope>NUCLEOTIDE SEQUENCE [LARGE SCALE GENOMIC DNA]</scope>
    <source>
        <strain evidence="2 3">A20-9</strain>
    </source>
</reference>
<feature type="chain" id="PRO_5028931061" evidence="1">
    <location>
        <begin position="22"/>
        <end position="222"/>
    </location>
</feature>
<protein>
    <submittedName>
        <fullName evidence="2">Uncharacterized protein</fullName>
    </submittedName>
</protein>
<proteinExistence type="predicted"/>
<dbReference type="RefSeq" id="WP_210760015.1">
    <property type="nucleotide sequence ID" value="NZ_CP060139.1"/>
</dbReference>
<dbReference type="Proteomes" id="UP000516305">
    <property type="component" value="Chromosome"/>
</dbReference>
<sequence>MLRKTLLITGFLLFSSAAAYGQTELRVCKYRYTLNQPLLKNKGARIYSGTVDQFSLIRGEWQFRIYCDLGQDCYIFDPYCYSLTQDGISLQFIGDRGDTIRYSQFSFKDSLRSIDEIEQDLDREIGYSYYLGDTIIIIEDREFDCFHFALKAEFGQREGPLYRHVDLYLRKSDLLEILREEVVHDQHGQLSLSSRLLYRRELDFEAAKREWCLEDVLENWPN</sequence>
<organism evidence="2 3">
    <name type="scientific">Croceimicrobium hydrocarbonivorans</name>
    <dbReference type="NCBI Taxonomy" id="2761580"/>
    <lineage>
        <taxon>Bacteria</taxon>
        <taxon>Pseudomonadati</taxon>
        <taxon>Bacteroidota</taxon>
        <taxon>Flavobacteriia</taxon>
        <taxon>Flavobacteriales</taxon>
        <taxon>Owenweeksiaceae</taxon>
        <taxon>Croceimicrobium</taxon>
    </lineage>
</organism>
<feature type="signal peptide" evidence="1">
    <location>
        <begin position="1"/>
        <end position="21"/>
    </location>
</feature>
<evidence type="ECO:0000313" key="3">
    <source>
        <dbReference type="Proteomes" id="UP000516305"/>
    </source>
</evidence>
<accession>A0A7H0VID9</accession>